<protein>
    <recommendedName>
        <fullName evidence="3">Transposase</fullName>
    </recommendedName>
</protein>
<keyword evidence="2" id="KW-1185">Reference proteome</keyword>
<gene>
    <name evidence="1" type="ORF">HNR61_003052</name>
</gene>
<evidence type="ECO:0008006" key="3">
    <source>
        <dbReference type="Google" id="ProtNLM"/>
    </source>
</evidence>
<evidence type="ECO:0000313" key="1">
    <source>
        <dbReference type="EMBL" id="MBA8951421.1"/>
    </source>
</evidence>
<reference evidence="1 2" key="1">
    <citation type="submission" date="2020-08" db="EMBL/GenBank/DDBJ databases">
        <title>Genomic Encyclopedia of Type Strains, Phase IV (KMG-IV): sequencing the most valuable type-strain genomes for metagenomic binning, comparative biology and taxonomic classification.</title>
        <authorList>
            <person name="Goeker M."/>
        </authorList>
    </citation>
    <scope>NUCLEOTIDE SEQUENCE [LARGE SCALE GENOMIC DNA]</scope>
    <source>
        <strain evidence="1 2">DSM 44197</strain>
    </source>
</reference>
<evidence type="ECO:0000313" key="2">
    <source>
        <dbReference type="Proteomes" id="UP000572680"/>
    </source>
</evidence>
<name>A0A7W3LNJ1_ACTNM</name>
<dbReference type="AlphaFoldDB" id="A0A7W3LNJ1"/>
<dbReference type="RefSeq" id="WP_182843745.1">
    <property type="nucleotide sequence ID" value="NZ_BAAALP010000004.1"/>
</dbReference>
<organism evidence="1 2">
    <name type="scientific">Actinomadura namibiensis</name>
    <dbReference type="NCBI Taxonomy" id="182080"/>
    <lineage>
        <taxon>Bacteria</taxon>
        <taxon>Bacillati</taxon>
        <taxon>Actinomycetota</taxon>
        <taxon>Actinomycetes</taxon>
        <taxon>Streptosporangiales</taxon>
        <taxon>Thermomonosporaceae</taxon>
        <taxon>Actinomadura</taxon>
    </lineage>
</organism>
<sequence length="68" mass="7518">MSSRDVLLAVLRELFPRWEVWVCDRGVWRAAGFMLISASTVEGLLEHLAGADPDAFATAARRFAGRTP</sequence>
<dbReference type="EMBL" id="JACJIA010000003">
    <property type="protein sequence ID" value="MBA8951421.1"/>
    <property type="molecule type" value="Genomic_DNA"/>
</dbReference>
<proteinExistence type="predicted"/>
<comment type="caution">
    <text evidence="1">The sequence shown here is derived from an EMBL/GenBank/DDBJ whole genome shotgun (WGS) entry which is preliminary data.</text>
</comment>
<accession>A0A7W3LNJ1</accession>
<dbReference type="Proteomes" id="UP000572680">
    <property type="component" value="Unassembled WGS sequence"/>
</dbReference>